<accession>A0A381LE18</accession>
<name>A0A381LE18_BLUGR</name>
<evidence type="ECO:0000256" key="2">
    <source>
        <dbReference type="ARBA" id="ARBA00010741"/>
    </source>
</evidence>
<proteinExistence type="inferred from homology"/>
<dbReference type="GO" id="GO:0003697">
    <property type="term" value="F:single-stranded DNA binding"/>
    <property type="evidence" value="ECO:0007669"/>
    <property type="project" value="InterPro"/>
</dbReference>
<comment type="similarity">
    <text evidence="2">Belongs to the mitochondrion-specific ribosomal protein mL67 family.</text>
</comment>
<evidence type="ECO:0000313" key="10">
    <source>
        <dbReference type="EMBL" id="SUZ11331.1"/>
    </source>
</evidence>
<feature type="compositionally biased region" description="Basic and acidic residues" evidence="9">
    <location>
        <begin position="277"/>
        <end position="287"/>
    </location>
</feature>
<keyword evidence="3" id="KW-0689">Ribosomal protein</keyword>
<feature type="region of interest" description="Disordered" evidence="9">
    <location>
        <begin position="265"/>
        <end position="305"/>
    </location>
</feature>
<dbReference type="EMBL" id="UIGY01000120">
    <property type="protein sequence ID" value="SUZ11331.1"/>
    <property type="molecule type" value="Genomic_DNA"/>
</dbReference>
<keyword evidence="7" id="KW-0687">Ribonucleoprotein</keyword>
<protein>
    <recommendedName>
        <fullName evidence="8">Large ribosomal subunit protein mL67</fullName>
    </recommendedName>
</protein>
<dbReference type="AlphaFoldDB" id="A0A381LE18"/>
<evidence type="ECO:0000256" key="5">
    <source>
        <dbReference type="ARBA" id="ARBA00023128"/>
    </source>
</evidence>
<evidence type="ECO:0000256" key="7">
    <source>
        <dbReference type="ARBA" id="ARBA00023274"/>
    </source>
</evidence>
<evidence type="ECO:0000256" key="8">
    <source>
        <dbReference type="ARBA" id="ARBA00035185"/>
    </source>
</evidence>
<dbReference type="GO" id="GO:1990904">
    <property type="term" value="C:ribonucleoprotein complex"/>
    <property type="evidence" value="ECO:0007669"/>
    <property type="project" value="UniProtKB-KW"/>
</dbReference>
<keyword evidence="5" id="KW-0496">Mitochondrion</keyword>
<comment type="subcellular location">
    <subcellularLocation>
        <location evidence="1">Mitochondrion</location>
    </subcellularLocation>
</comment>
<evidence type="ECO:0000256" key="4">
    <source>
        <dbReference type="ARBA" id="ARBA00023015"/>
    </source>
</evidence>
<dbReference type="GO" id="GO:0003735">
    <property type="term" value="F:structural constituent of ribosome"/>
    <property type="evidence" value="ECO:0007669"/>
    <property type="project" value="TreeGrafter"/>
</dbReference>
<evidence type="ECO:0000256" key="6">
    <source>
        <dbReference type="ARBA" id="ARBA00023163"/>
    </source>
</evidence>
<dbReference type="PANTHER" id="PTHR28184">
    <property type="entry name" value="MITOCHONDRIAL HOMOLOGOUS RECOMBINATION PROTEIN 1"/>
    <property type="match status" value="1"/>
</dbReference>
<dbReference type="InterPro" id="IPR024629">
    <property type="entry name" value="Ribosomal_mL67"/>
</dbReference>
<dbReference type="GO" id="GO:0005840">
    <property type="term" value="C:ribosome"/>
    <property type="evidence" value="ECO:0007669"/>
    <property type="project" value="UniProtKB-KW"/>
</dbReference>
<feature type="compositionally biased region" description="Basic and acidic residues" evidence="9">
    <location>
        <begin position="294"/>
        <end position="305"/>
    </location>
</feature>
<evidence type="ECO:0000256" key="3">
    <source>
        <dbReference type="ARBA" id="ARBA00022980"/>
    </source>
</evidence>
<gene>
    <name evidence="10" type="ORF">BGT96224V2_LOCUS4489</name>
</gene>
<dbReference type="GO" id="GO:0000150">
    <property type="term" value="F:DNA strand exchange activity"/>
    <property type="evidence" value="ECO:0007669"/>
    <property type="project" value="InterPro"/>
</dbReference>
<keyword evidence="6" id="KW-0804">Transcription</keyword>
<feature type="region of interest" description="Disordered" evidence="9">
    <location>
        <begin position="171"/>
        <end position="201"/>
    </location>
</feature>
<dbReference type="Pfam" id="PF12829">
    <property type="entry name" value="Mhr1"/>
    <property type="match status" value="1"/>
</dbReference>
<dbReference type="GO" id="GO:0005739">
    <property type="term" value="C:mitochondrion"/>
    <property type="evidence" value="ECO:0007669"/>
    <property type="project" value="UniProtKB-SubCell"/>
</dbReference>
<feature type="compositionally biased region" description="Polar residues" evidence="9">
    <location>
        <begin position="182"/>
        <end position="201"/>
    </location>
</feature>
<sequence length="305" mass="34802">MRLLKASEIARRAAQALKDAKQTVTVKKKNRSKKTPFEGGQQIFIFSHIQRNLVAYSLSRALNACRRNNETLRFIPYNGKKTVPSALRKDLWSPFATISFPKGCGNIGRSVFQKLREYRRRHEHEWGEEITKNPENGYFIAKKKRARKLCDQVANSVADMAYVLGRLDVRGPDNSGEKKDTSALSTTTPSTQNISEQTSIVSSDNKSTYENIGLVGEGTGKLVQIHWRDIRMAEFAQSWSNNVEHGILPWQKNYRDNDIANAKKKLRNEGSLMKRGQGKEKKRERSYAKQVTRQQEDGRTEKVLA</sequence>
<dbReference type="OrthoDB" id="5333655at2759"/>
<evidence type="ECO:0000256" key="1">
    <source>
        <dbReference type="ARBA" id="ARBA00004173"/>
    </source>
</evidence>
<organism evidence="10">
    <name type="scientific">Blumeria graminis f. sp. tritici 96224</name>
    <dbReference type="NCBI Taxonomy" id="1268274"/>
    <lineage>
        <taxon>Eukaryota</taxon>
        <taxon>Fungi</taxon>
        <taxon>Dikarya</taxon>
        <taxon>Ascomycota</taxon>
        <taxon>Pezizomycotina</taxon>
        <taxon>Leotiomycetes</taxon>
        <taxon>Erysiphales</taxon>
        <taxon>Erysiphaceae</taxon>
        <taxon>Blumeria</taxon>
    </lineage>
</organism>
<evidence type="ECO:0000256" key="9">
    <source>
        <dbReference type="SAM" id="MobiDB-lite"/>
    </source>
</evidence>
<keyword evidence="4" id="KW-0805">Transcription regulation</keyword>
<reference evidence="10" key="1">
    <citation type="submission" date="2018-07" db="EMBL/GenBank/DDBJ databases">
        <authorList>
            <person name="Quirk P.G."/>
            <person name="Krulwich T.A."/>
        </authorList>
    </citation>
    <scope>NUCLEOTIDE SEQUENCE</scope>
    <source>
        <strain evidence="10">96224</strain>
    </source>
</reference>
<dbReference type="PANTHER" id="PTHR28184:SF1">
    <property type="entry name" value="LARGE RIBOSOMAL SUBUNIT PROTEIN ML67"/>
    <property type="match status" value="1"/>
</dbReference>
<feature type="compositionally biased region" description="Basic and acidic residues" evidence="9">
    <location>
        <begin position="171"/>
        <end position="181"/>
    </location>
</feature>